<gene>
    <name evidence="4" type="ORF">M0H32_19930</name>
</gene>
<reference evidence="4" key="1">
    <citation type="submission" date="2022-04" db="EMBL/GenBank/DDBJ databases">
        <title>Roseibium sp. CAU 1639 isolated from mud.</title>
        <authorList>
            <person name="Kim W."/>
        </authorList>
    </citation>
    <scope>NUCLEOTIDE SEQUENCE</scope>
    <source>
        <strain evidence="4">CAU 1639</strain>
    </source>
</reference>
<organism evidence="4 5">
    <name type="scientific">Roseibium sediminicola</name>
    <dbReference type="NCBI Taxonomy" id="2933272"/>
    <lineage>
        <taxon>Bacteria</taxon>
        <taxon>Pseudomonadati</taxon>
        <taxon>Pseudomonadota</taxon>
        <taxon>Alphaproteobacteria</taxon>
        <taxon>Hyphomicrobiales</taxon>
        <taxon>Stappiaceae</taxon>
        <taxon>Roseibium</taxon>
    </lineage>
</organism>
<keyword evidence="5" id="KW-1185">Reference proteome</keyword>
<evidence type="ECO:0000259" key="3">
    <source>
        <dbReference type="Pfam" id="PF16998"/>
    </source>
</evidence>
<evidence type="ECO:0000256" key="1">
    <source>
        <dbReference type="SAM" id="MobiDB-lite"/>
    </source>
</evidence>
<sequence>MFGFGVPKGIILLFFCTSAVSGCSALSFEEPFASLRAPAASSDAVTAPSALRSSDKSLADKSLQSALENAVSGKSVTWKNPASGAQGSITPLKTWKNDQGAYCRSYSEWIRPATGKSIRRNGVACRSQNAVWKTA</sequence>
<dbReference type="EMBL" id="JALNMJ010000015">
    <property type="protein sequence ID" value="MCK7614447.1"/>
    <property type="molecule type" value="Genomic_DNA"/>
</dbReference>
<evidence type="ECO:0000256" key="2">
    <source>
        <dbReference type="SAM" id="SignalP"/>
    </source>
</evidence>
<accession>A0ABT0GYD9</accession>
<dbReference type="RefSeq" id="WP_248157073.1">
    <property type="nucleotide sequence ID" value="NZ_JALNMJ010000015.1"/>
</dbReference>
<keyword evidence="2" id="KW-0732">Signal</keyword>
<feature type="region of interest" description="Disordered" evidence="1">
    <location>
        <begin position="70"/>
        <end position="90"/>
    </location>
</feature>
<proteinExistence type="predicted"/>
<feature type="signal peptide" evidence="2">
    <location>
        <begin position="1"/>
        <end position="21"/>
    </location>
</feature>
<name>A0ABT0GYD9_9HYPH</name>
<dbReference type="Proteomes" id="UP001431221">
    <property type="component" value="Unassembled WGS sequence"/>
</dbReference>
<protein>
    <submittedName>
        <fullName evidence="4">RT0821/Lpp0805 family surface protein</fullName>
    </submittedName>
</protein>
<evidence type="ECO:0000313" key="5">
    <source>
        <dbReference type="Proteomes" id="UP001431221"/>
    </source>
</evidence>
<comment type="caution">
    <text evidence="4">The sequence shown here is derived from an EMBL/GenBank/DDBJ whole genome shotgun (WGS) entry which is preliminary data.</text>
</comment>
<evidence type="ECO:0000313" key="4">
    <source>
        <dbReference type="EMBL" id="MCK7614447.1"/>
    </source>
</evidence>
<dbReference type="InterPro" id="IPR032635">
    <property type="entry name" value="Anti_2"/>
</dbReference>
<dbReference type="Pfam" id="PF16998">
    <property type="entry name" value="17kDa_Anti_2"/>
    <property type="match status" value="1"/>
</dbReference>
<feature type="domain" description="Surface antigen" evidence="3">
    <location>
        <begin position="42"/>
        <end position="133"/>
    </location>
</feature>
<feature type="chain" id="PRO_5046780563" evidence="2">
    <location>
        <begin position="22"/>
        <end position="135"/>
    </location>
</feature>